<dbReference type="FunFam" id="3.30.160.60:FF:001442">
    <property type="entry name" value="zinc finger protein 696"/>
    <property type="match status" value="1"/>
</dbReference>
<feature type="domain" description="C2H2-type" evidence="14">
    <location>
        <begin position="340"/>
        <end position="367"/>
    </location>
</feature>
<dbReference type="FunFam" id="3.30.160.60:FF:002343">
    <property type="entry name" value="Zinc finger protein 33A"/>
    <property type="match status" value="1"/>
</dbReference>
<dbReference type="PANTHER" id="PTHR24393:SF92">
    <property type="entry name" value="ZINC FINGER PROTEIN 358"/>
    <property type="match status" value="1"/>
</dbReference>
<dbReference type="InterPro" id="IPR003309">
    <property type="entry name" value="SCAN_dom"/>
</dbReference>
<evidence type="ECO:0000256" key="8">
    <source>
        <dbReference type="ARBA" id="ARBA00023125"/>
    </source>
</evidence>
<dbReference type="SUPFAM" id="SSF57667">
    <property type="entry name" value="beta-beta-alpha zinc fingers"/>
    <property type="match status" value="5"/>
</dbReference>
<keyword evidence="8" id="KW-0238">DNA-binding</keyword>
<keyword evidence="6" id="KW-0862">Zinc</keyword>
<evidence type="ECO:0000313" key="16">
    <source>
        <dbReference type="RefSeq" id="XP_010960402.1"/>
    </source>
</evidence>
<dbReference type="AlphaFoldDB" id="A0A9W3EZD9"/>
<organism evidence="16">
    <name type="scientific">Camelus bactrianus</name>
    <name type="common">Bactrian camel</name>
    <dbReference type="NCBI Taxonomy" id="9837"/>
    <lineage>
        <taxon>Eukaryota</taxon>
        <taxon>Metazoa</taxon>
        <taxon>Chordata</taxon>
        <taxon>Craniata</taxon>
        <taxon>Vertebrata</taxon>
        <taxon>Euteleostomi</taxon>
        <taxon>Mammalia</taxon>
        <taxon>Eutheria</taxon>
        <taxon>Laurasiatheria</taxon>
        <taxon>Artiodactyla</taxon>
        <taxon>Tylopoda</taxon>
        <taxon>Camelidae</taxon>
        <taxon>Camelus</taxon>
    </lineage>
</organism>
<protein>
    <submittedName>
        <fullName evidence="16">Zinc finger protein 497</fullName>
    </submittedName>
</protein>
<sequence>MRPWPGSGIHEIQAWVQGQQPNSPEEAAALVEGLQQKSGRPGLQVPAPWPQEVLVPKTEQGEEQEVCPNPFWAPVPGVPTNLMPGDPKVEPGDESKALDLPCAEMEPQALSKAGTVSNPRGEVGTPSQHARQVAPGEGDVPESLLKTDTTKPSAGAASGGLGAWEDSAEALREAEDTPQHATLGATADRGALGGKLEPADCRIDGARPSRIPDDLLPFPLPLPGKRGCWCGECGKTFSQSSYPQQRRSVHTGEKPYMRTECGKAFAWSSNLSQHRRIHTGETPYECPDCEEAFSESSKLAEHLKIHAGARVHACPDCGKVFLRAAGLQQHRHTHSGQKPFACTDYGKRFLESSQLLQHQRTHTGERPFQCAQCGKAFRGTSGLAHHRRAHTGERLLACADRSSSELRQHQRPHSGEKPFVCIHCSKAFVHNSELVSHRRTYTRERLYAYSRCGRAFNHRSNLNKHQKRHAGSAAP</sequence>
<evidence type="ECO:0000256" key="2">
    <source>
        <dbReference type="ARBA" id="ARBA00006991"/>
    </source>
</evidence>
<feature type="domain" description="C2H2-type" evidence="14">
    <location>
        <begin position="447"/>
        <end position="474"/>
    </location>
</feature>
<proteinExistence type="inferred from homology"/>
<evidence type="ECO:0000256" key="7">
    <source>
        <dbReference type="ARBA" id="ARBA00023015"/>
    </source>
</evidence>
<evidence type="ECO:0000256" key="12">
    <source>
        <dbReference type="PROSITE-ProRule" id="PRU00187"/>
    </source>
</evidence>
<evidence type="ECO:0000256" key="9">
    <source>
        <dbReference type="ARBA" id="ARBA00023163"/>
    </source>
</evidence>
<dbReference type="GO" id="GO:0005634">
    <property type="term" value="C:nucleus"/>
    <property type="evidence" value="ECO:0007669"/>
    <property type="project" value="UniProtKB-SubCell"/>
</dbReference>
<reference evidence="16" key="1">
    <citation type="submission" date="2025-08" db="UniProtKB">
        <authorList>
            <consortium name="RefSeq"/>
        </authorList>
    </citation>
    <scope>IDENTIFICATION</scope>
    <source>
        <tissue evidence="16">Blood</tissue>
    </source>
</reference>
<dbReference type="Pfam" id="PF00096">
    <property type="entry name" value="zf-C2H2"/>
    <property type="match status" value="4"/>
</dbReference>
<evidence type="ECO:0000256" key="5">
    <source>
        <dbReference type="ARBA" id="ARBA00022771"/>
    </source>
</evidence>
<keyword evidence="10 12" id="KW-0539">Nucleus</keyword>
<evidence type="ECO:0000259" key="14">
    <source>
        <dbReference type="PROSITE" id="PS50157"/>
    </source>
</evidence>
<evidence type="ECO:0000256" key="6">
    <source>
        <dbReference type="ARBA" id="ARBA00022833"/>
    </source>
</evidence>
<dbReference type="PROSITE" id="PS50157">
    <property type="entry name" value="ZINC_FINGER_C2H2_2"/>
    <property type="match status" value="8"/>
</dbReference>
<dbReference type="FunFam" id="3.30.160.60:FF:000185">
    <property type="entry name" value="zinc finger protein 319"/>
    <property type="match status" value="1"/>
</dbReference>
<feature type="domain" description="C2H2-type" evidence="14">
    <location>
        <begin position="284"/>
        <end position="311"/>
    </location>
</feature>
<feature type="domain" description="C2H2-type" evidence="14">
    <location>
        <begin position="312"/>
        <end position="339"/>
    </location>
</feature>
<dbReference type="GO" id="GO:0000978">
    <property type="term" value="F:RNA polymerase II cis-regulatory region sequence-specific DNA binding"/>
    <property type="evidence" value="ECO:0007669"/>
    <property type="project" value="TreeGrafter"/>
</dbReference>
<name>A0A9W3EZD9_CAMBA</name>
<evidence type="ECO:0000256" key="13">
    <source>
        <dbReference type="SAM" id="MobiDB-lite"/>
    </source>
</evidence>
<feature type="domain" description="C2H2-type" evidence="14">
    <location>
        <begin position="419"/>
        <end position="446"/>
    </location>
</feature>
<dbReference type="PROSITE" id="PS50804">
    <property type="entry name" value="SCAN_BOX"/>
    <property type="match status" value="1"/>
</dbReference>
<keyword evidence="7" id="KW-0805">Transcription regulation</keyword>
<keyword evidence="3" id="KW-0479">Metal-binding</keyword>
<dbReference type="GO" id="GO:0008270">
    <property type="term" value="F:zinc ion binding"/>
    <property type="evidence" value="ECO:0007669"/>
    <property type="project" value="UniProtKB-KW"/>
</dbReference>
<dbReference type="KEGG" id="cbai:105074529"/>
<dbReference type="SMART" id="SM00431">
    <property type="entry name" value="SCAN"/>
    <property type="match status" value="1"/>
</dbReference>
<dbReference type="RefSeq" id="XP_010960402.1">
    <property type="nucleotide sequence ID" value="XM_010962100.2"/>
</dbReference>
<dbReference type="FunFam" id="3.30.160.60:FF:000087">
    <property type="entry name" value="Zinc finger protein 354B"/>
    <property type="match status" value="1"/>
</dbReference>
<evidence type="ECO:0000256" key="11">
    <source>
        <dbReference type="PROSITE-ProRule" id="PRU00042"/>
    </source>
</evidence>
<evidence type="ECO:0000256" key="4">
    <source>
        <dbReference type="ARBA" id="ARBA00022737"/>
    </source>
</evidence>
<dbReference type="SMART" id="SM00355">
    <property type="entry name" value="ZnF_C2H2"/>
    <property type="match status" value="7"/>
</dbReference>
<dbReference type="Gene3D" id="3.30.160.60">
    <property type="entry name" value="Classic Zinc Finger"/>
    <property type="match status" value="8"/>
</dbReference>
<dbReference type="PROSITE" id="PS00028">
    <property type="entry name" value="ZINC_FINGER_C2H2_1"/>
    <property type="match status" value="3"/>
</dbReference>
<keyword evidence="9" id="KW-0804">Transcription</keyword>
<feature type="domain" description="SCAN box" evidence="15">
    <location>
        <begin position="11"/>
        <end position="37"/>
    </location>
</feature>
<feature type="domain" description="C2H2-type" evidence="14">
    <location>
        <begin position="368"/>
        <end position="395"/>
    </location>
</feature>
<evidence type="ECO:0000256" key="10">
    <source>
        <dbReference type="ARBA" id="ARBA00023242"/>
    </source>
</evidence>
<dbReference type="InterPro" id="IPR013087">
    <property type="entry name" value="Znf_C2H2_type"/>
</dbReference>
<evidence type="ECO:0000259" key="15">
    <source>
        <dbReference type="PROSITE" id="PS50804"/>
    </source>
</evidence>
<keyword evidence="4" id="KW-0677">Repeat</keyword>
<accession>A0A9W3EZD9</accession>
<dbReference type="PANTHER" id="PTHR24393">
    <property type="entry name" value="ZINC FINGER PROTEIN"/>
    <property type="match status" value="1"/>
</dbReference>
<dbReference type="InterPro" id="IPR036236">
    <property type="entry name" value="Znf_C2H2_sf"/>
</dbReference>
<comment type="similarity">
    <text evidence="2">Belongs to the krueppel C2H2-type zinc-finger protein family.</text>
</comment>
<feature type="domain" description="C2H2-type" evidence="14">
    <location>
        <begin position="256"/>
        <end position="283"/>
    </location>
</feature>
<dbReference type="GO" id="GO:0001228">
    <property type="term" value="F:DNA-binding transcription activator activity, RNA polymerase II-specific"/>
    <property type="evidence" value="ECO:0007669"/>
    <property type="project" value="TreeGrafter"/>
</dbReference>
<evidence type="ECO:0000256" key="3">
    <source>
        <dbReference type="ARBA" id="ARBA00022723"/>
    </source>
</evidence>
<comment type="subcellular location">
    <subcellularLocation>
        <location evidence="1 12">Nucleus</location>
    </subcellularLocation>
</comment>
<keyword evidence="5 11" id="KW-0863">Zinc-finger</keyword>
<dbReference type="FunFam" id="3.30.160.60:FF:000023">
    <property type="entry name" value="zinc finger protein 37 homolog"/>
    <property type="match status" value="1"/>
</dbReference>
<feature type="region of interest" description="Disordered" evidence="13">
    <location>
        <begin position="113"/>
        <end position="161"/>
    </location>
</feature>
<evidence type="ECO:0000256" key="1">
    <source>
        <dbReference type="ARBA" id="ARBA00004123"/>
    </source>
</evidence>
<feature type="domain" description="C2H2-type" evidence="14">
    <location>
        <begin position="228"/>
        <end position="255"/>
    </location>
</feature>
<gene>
    <name evidence="16" type="primary">ZNF497</name>
</gene>